<dbReference type="WBParaSite" id="GPLIN_001383100">
    <property type="protein sequence ID" value="GPLIN_001383100"/>
    <property type="gene ID" value="GPLIN_001383100"/>
</dbReference>
<dbReference type="InterPro" id="IPR036549">
    <property type="entry name" value="CX6/COA6-like_sf"/>
</dbReference>
<proteinExistence type="predicted"/>
<organism evidence="5 6">
    <name type="scientific">Globodera pallida</name>
    <name type="common">Potato cyst nematode worm</name>
    <name type="synonym">Heterodera pallida</name>
    <dbReference type="NCBI Taxonomy" id="36090"/>
    <lineage>
        <taxon>Eukaryota</taxon>
        <taxon>Metazoa</taxon>
        <taxon>Ecdysozoa</taxon>
        <taxon>Nematoda</taxon>
        <taxon>Chromadorea</taxon>
        <taxon>Rhabditida</taxon>
        <taxon>Tylenchina</taxon>
        <taxon>Tylenchomorpha</taxon>
        <taxon>Tylenchoidea</taxon>
        <taxon>Heteroderidae</taxon>
        <taxon>Heteroderinae</taxon>
        <taxon>Globodera</taxon>
    </lineage>
</organism>
<dbReference type="InterPro" id="IPR048280">
    <property type="entry name" value="COX6B-like"/>
</dbReference>
<feature type="compositionally biased region" description="Basic and acidic residues" evidence="4">
    <location>
        <begin position="39"/>
        <end position="62"/>
    </location>
</feature>
<protein>
    <submittedName>
        <fullName evidence="6">Cytochrome c oxidase assembly factor 6</fullName>
    </submittedName>
</protein>
<evidence type="ECO:0000256" key="4">
    <source>
        <dbReference type="SAM" id="MobiDB-lite"/>
    </source>
</evidence>
<keyword evidence="2" id="KW-0496">Mitochondrion</keyword>
<sequence>MDKARGQIEAATELMRRKTQKTRRRRTPSSAPGHRRHTGRLDQRNATEQKARQQKHHQEQGDRYCSSTLTLRFPTDAFFCMPNKEPGLRENRTICYRARDLFFDCLASNDQDELKCQREYAVFGRACPATWVEHFVRKHKLEKYKQVIAVQDGKYIVADKTGPSK</sequence>
<evidence type="ECO:0000256" key="1">
    <source>
        <dbReference type="ARBA" id="ARBA00004173"/>
    </source>
</evidence>
<reference evidence="6" key="3">
    <citation type="submission" date="2016-06" db="UniProtKB">
        <authorList>
            <consortium name="WormBaseParasite"/>
        </authorList>
    </citation>
    <scope>IDENTIFICATION</scope>
</reference>
<dbReference type="Pfam" id="PF02297">
    <property type="entry name" value="COX6B"/>
    <property type="match status" value="1"/>
</dbReference>
<dbReference type="Gene3D" id="1.10.10.140">
    <property type="entry name" value="Cytochrome c oxidase, subunit VIb"/>
    <property type="match status" value="1"/>
</dbReference>
<feature type="region of interest" description="Disordered" evidence="4">
    <location>
        <begin position="1"/>
        <end position="63"/>
    </location>
</feature>
<comment type="subcellular location">
    <subcellularLocation>
        <location evidence="1">Mitochondrion</location>
    </subcellularLocation>
</comment>
<evidence type="ECO:0000256" key="2">
    <source>
        <dbReference type="ARBA" id="ARBA00023128"/>
    </source>
</evidence>
<dbReference type="InterPro" id="IPR042289">
    <property type="entry name" value="COA6"/>
</dbReference>
<name>A0A183CLS5_GLOPA</name>
<dbReference type="GO" id="GO:0008535">
    <property type="term" value="P:respiratory chain complex IV assembly"/>
    <property type="evidence" value="ECO:0007669"/>
    <property type="project" value="InterPro"/>
</dbReference>
<feature type="compositionally biased region" description="Basic residues" evidence="4">
    <location>
        <begin position="17"/>
        <end position="38"/>
    </location>
</feature>
<reference evidence="5" key="1">
    <citation type="submission" date="2013-12" db="EMBL/GenBank/DDBJ databases">
        <authorList>
            <person name="Aslett M."/>
        </authorList>
    </citation>
    <scope>NUCLEOTIDE SEQUENCE [LARGE SCALE GENOMIC DNA]</scope>
    <source>
        <strain evidence="5">Lindley</strain>
    </source>
</reference>
<evidence type="ECO:0000313" key="5">
    <source>
        <dbReference type="Proteomes" id="UP000050741"/>
    </source>
</evidence>
<evidence type="ECO:0000313" key="6">
    <source>
        <dbReference type="WBParaSite" id="GPLIN_001383100"/>
    </source>
</evidence>
<evidence type="ECO:0000256" key="3">
    <source>
        <dbReference type="ARBA" id="ARBA00023157"/>
    </source>
</evidence>
<dbReference type="AlphaFoldDB" id="A0A183CLS5"/>
<reference evidence="5" key="2">
    <citation type="submission" date="2014-05" db="EMBL/GenBank/DDBJ databases">
        <title>The genome and life-stage specific transcriptomes of Globodera pallida elucidate key aspects of plant parasitism by a cyst nematode.</title>
        <authorList>
            <person name="Cotton J.A."/>
            <person name="Lilley C.J."/>
            <person name="Jones L.M."/>
            <person name="Kikuchi T."/>
            <person name="Reid A.J."/>
            <person name="Thorpe P."/>
            <person name="Tsai I.J."/>
            <person name="Beasley H."/>
            <person name="Blok V."/>
            <person name="Cock P.J.A."/>
            <person name="Van den Akker S.E."/>
            <person name="Holroyd N."/>
            <person name="Hunt M."/>
            <person name="Mantelin S."/>
            <person name="Naghra H."/>
            <person name="Pain A."/>
            <person name="Palomares-Rius J.E."/>
            <person name="Zarowiecki M."/>
            <person name="Berriman M."/>
            <person name="Jones J.T."/>
            <person name="Urwin P.E."/>
        </authorList>
    </citation>
    <scope>NUCLEOTIDE SEQUENCE [LARGE SCALE GENOMIC DNA]</scope>
    <source>
        <strain evidence="5">Lindley</strain>
    </source>
</reference>
<dbReference type="PANTHER" id="PTHR46690:SF1">
    <property type="entry name" value="CYTOCHROME C OXIDASE ASSEMBLY FACTOR 6 HOMOLOG"/>
    <property type="match status" value="1"/>
</dbReference>
<keyword evidence="3" id="KW-1015">Disulfide bond</keyword>
<keyword evidence="5" id="KW-1185">Reference proteome</keyword>
<dbReference type="GO" id="GO:0005739">
    <property type="term" value="C:mitochondrion"/>
    <property type="evidence" value="ECO:0007669"/>
    <property type="project" value="UniProtKB-SubCell"/>
</dbReference>
<dbReference type="Proteomes" id="UP000050741">
    <property type="component" value="Unassembled WGS sequence"/>
</dbReference>
<dbReference type="SUPFAM" id="SSF47694">
    <property type="entry name" value="Cytochrome c oxidase subunit h"/>
    <property type="match status" value="1"/>
</dbReference>
<dbReference type="PANTHER" id="PTHR46690">
    <property type="entry name" value="CYTOCHROME C OXIDASE ASSEMBLY FACTOR 6 HOMOLOG"/>
    <property type="match status" value="1"/>
</dbReference>
<accession>A0A183CLS5</accession>
<dbReference type="GO" id="GO:0042775">
    <property type="term" value="P:mitochondrial ATP synthesis coupled electron transport"/>
    <property type="evidence" value="ECO:0007669"/>
    <property type="project" value="TreeGrafter"/>
</dbReference>